<evidence type="ECO:0000313" key="4">
    <source>
        <dbReference type="Proteomes" id="UP000192575"/>
    </source>
</evidence>
<dbReference type="EMBL" id="NBEF01000017">
    <property type="protein sequence ID" value="OQQ90736.1"/>
    <property type="molecule type" value="Genomic_DNA"/>
</dbReference>
<sequence>MKRYLLLICLSILSILSIHIPVQADDNRPVLLVYDSENVYYNGSKKIDSVQRMLTADGLKVKTVMLENYRSGELSDNKYRGVVTLINWQEADLSNDSFTHDRAKFSGTKLHIGPNLQDDELEGLHAKKGMIIKQQLTLSDDGITEQIPYANRMEYLVDVAGSDKYGVLNTQNVGNQKTLPYGVKVDSNAFLPFWNTSGLAVNCEEKLIANLFNTKTDSRPLLVINNVTPTSNLEYLDKLVADLYRNNIPFAVSATNVEGNTNQFAYKKYMYSLRMIELKNGIIFMRVPYLYSYTGKEINAQNLKATMSERLQLMVRSGVYPTGLSTPNHWNQDAVLGKVGLKSASNVLLLPDPKTYPKVKQTDYSQEFDKAYYVMSLKDLDKAKTTVSLTKANNLNYTLPTALNIKMPRTLSELRKIEKSVSGSELNWENPAAEDNSREMNFAKMKLEYHAGMYFVNGNEQNINDTAPVQKKHKHKEYQETGLNLILSYQGKFLTVFILVTLIGFVLLIYKGRKVYWDKFKRK</sequence>
<gene>
    <name evidence="3" type="ORF">B6U56_05515</name>
</gene>
<evidence type="ECO:0008006" key="5">
    <source>
        <dbReference type="Google" id="ProtNLM"/>
    </source>
</evidence>
<reference evidence="3 4" key="1">
    <citation type="submission" date="2017-03" db="EMBL/GenBank/DDBJ databases">
        <title>Phylogenomics and comparative genomics of Lactobacillus salivarius, a mammalian gut commensal.</title>
        <authorList>
            <person name="Harris H.M."/>
        </authorList>
    </citation>
    <scope>NUCLEOTIDE SEQUENCE [LARGE SCALE GENOMIC DNA]</scope>
    <source>
        <strain evidence="3 4">JCM 1047</strain>
    </source>
</reference>
<feature type="signal peptide" evidence="2">
    <location>
        <begin position="1"/>
        <end position="24"/>
    </location>
</feature>
<evidence type="ECO:0000256" key="2">
    <source>
        <dbReference type="SAM" id="SignalP"/>
    </source>
</evidence>
<proteinExistence type="predicted"/>
<keyword evidence="1" id="KW-1133">Transmembrane helix</keyword>
<protein>
    <recommendedName>
        <fullName evidence="5">DUF2334 domain-containing protein</fullName>
    </recommendedName>
</protein>
<dbReference type="AlphaFoldDB" id="A0A1V9RCI2"/>
<dbReference type="Proteomes" id="UP000192575">
    <property type="component" value="Unassembled WGS sequence"/>
</dbReference>
<feature type="transmembrane region" description="Helical" evidence="1">
    <location>
        <begin position="493"/>
        <end position="510"/>
    </location>
</feature>
<keyword evidence="1" id="KW-0812">Transmembrane</keyword>
<comment type="caution">
    <text evidence="3">The sequence shown here is derived from an EMBL/GenBank/DDBJ whole genome shotgun (WGS) entry which is preliminary data.</text>
</comment>
<feature type="chain" id="PRO_5012573985" description="DUF2334 domain-containing protein" evidence="2">
    <location>
        <begin position="25"/>
        <end position="523"/>
    </location>
</feature>
<name>A0A1V9RCI2_9LACO</name>
<accession>A0A1V9RCI2</accession>
<organism evidence="3 4">
    <name type="scientific">Ligilactobacillus salivarius</name>
    <dbReference type="NCBI Taxonomy" id="1624"/>
    <lineage>
        <taxon>Bacteria</taxon>
        <taxon>Bacillati</taxon>
        <taxon>Bacillota</taxon>
        <taxon>Bacilli</taxon>
        <taxon>Lactobacillales</taxon>
        <taxon>Lactobacillaceae</taxon>
        <taxon>Ligilactobacillus</taxon>
    </lineage>
</organism>
<evidence type="ECO:0000313" key="3">
    <source>
        <dbReference type="EMBL" id="OQQ90736.1"/>
    </source>
</evidence>
<keyword evidence="2" id="KW-0732">Signal</keyword>
<dbReference type="RefSeq" id="WP_081534667.1">
    <property type="nucleotide sequence ID" value="NZ_NBEF01000017.1"/>
</dbReference>
<keyword evidence="1" id="KW-0472">Membrane</keyword>
<evidence type="ECO:0000256" key="1">
    <source>
        <dbReference type="SAM" id="Phobius"/>
    </source>
</evidence>